<evidence type="ECO:0000256" key="1">
    <source>
        <dbReference type="SAM" id="MobiDB-lite"/>
    </source>
</evidence>
<feature type="compositionally biased region" description="Gly residues" evidence="1">
    <location>
        <begin position="21"/>
        <end position="31"/>
    </location>
</feature>
<dbReference type="Proteomes" id="UP000239899">
    <property type="component" value="Unassembled WGS sequence"/>
</dbReference>
<dbReference type="OrthoDB" id="544387at2759"/>
<dbReference type="STRING" id="3076.A0A2P6TWR4"/>
<dbReference type="EMBL" id="LHPG02000005">
    <property type="protein sequence ID" value="PRW58505.1"/>
    <property type="molecule type" value="Genomic_DNA"/>
</dbReference>
<dbReference type="InterPro" id="IPR052969">
    <property type="entry name" value="Thr-specific_kinase-like"/>
</dbReference>
<dbReference type="InterPro" id="IPR036465">
    <property type="entry name" value="vWFA_dom_sf"/>
</dbReference>
<dbReference type="AlphaFoldDB" id="A0A2P6TWR4"/>
<dbReference type="Gene3D" id="3.40.50.410">
    <property type="entry name" value="von Willebrand factor, type A domain"/>
    <property type="match status" value="1"/>
</dbReference>
<comment type="caution">
    <text evidence="2">The sequence shown here is derived from an EMBL/GenBank/DDBJ whole genome shotgun (WGS) entry which is preliminary data.</text>
</comment>
<name>A0A2P6TWR4_CHLSO</name>
<keyword evidence="3" id="KW-1185">Reference proteome</keyword>
<dbReference type="SUPFAM" id="SSF53300">
    <property type="entry name" value="vWA-like"/>
    <property type="match status" value="1"/>
</dbReference>
<reference evidence="2 3" key="1">
    <citation type="journal article" date="2018" name="Plant J.">
        <title>Genome sequences of Chlorella sorokiniana UTEX 1602 and Micractinium conductrix SAG 241.80: implications to maltose excretion by a green alga.</title>
        <authorList>
            <person name="Arriola M.B."/>
            <person name="Velmurugan N."/>
            <person name="Zhang Y."/>
            <person name="Plunkett M.H."/>
            <person name="Hondzo H."/>
            <person name="Barney B.M."/>
        </authorList>
    </citation>
    <scope>NUCLEOTIDE SEQUENCE [LARGE SCALE GENOMIC DNA]</scope>
    <source>
        <strain evidence="3">UTEX 1602</strain>
    </source>
</reference>
<proteinExistence type="predicted"/>
<evidence type="ECO:0000313" key="3">
    <source>
        <dbReference type="Proteomes" id="UP000239899"/>
    </source>
</evidence>
<organism evidence="2 3">
    <name type="scientific">Chlorella sorokiniana</name>
    <name type="common">Freshwater green alga</name>
    <dbReference type="NCBI Taxonomy" id="3076"/>
    <lineage>
        <taxon>Eukaryota</taxon>
        <taxon>Viridiplantae</taxon>
        <taxon>Chlorophyta</taxon>
        <taxon>core chlorophytes</taxon>
        <taxon>Trebouxiophyceae</taxon>
        <taxon>Chlorellales</taxon>
        <taxon>Chlorellaceae</taxon>
        <taxon>Chlorella clade</taxon>
        <taxon>Chlorella</taxon>
    </lineage>
</organism>
<dbReference type="PANTHER" id="PTHR47763:SF4">
    <property type="entry name" value="ALPHA-PROTEIN KINASE VWKA"/>
    <property type="match status" value="1"/>
</dbReference>
<feature type="region of interest" description="Disordered" evidence="1">
    <location>
        <begin position="21"/>
        <end position="42"/>
    </location>
</feature>
<sequence length="330" mass="34295">MDEEVLEAAIAREEAALAGLGGGSGGGGGDGAAPAPELVTGTGLSALDSRDRSAAGSKAKAGSDLDSALAASMARRKRMVSASGGAADLARAVAEAEARLDVKQRGVDVCLLVDCTGSMHWCIEAVKAKAREILELAPRVHPDAITRLAFVGYRDYGDTHSRFVVHDFVGKGDLHRLQALVGGVDAFGGADGPEDVAGALQDFPCHGTRYHSLADDSYPAGDPDGLVPEELLKKLVVNRVDYNFARITRHTDKMVDIFKKVYAESPGAATFETHECGASADRFVPLVVKSVTSSMRRSFRAGSGASSASTSHSSAAGAALALPAIYDRLV</sequence>
<accession>A0A2P6TWR4</accession>
<dbReference type="PANTHER" id="PTHR47763">
    <property type="entry name" value="ALPHA-PROTEIN KINASE VWKA"/>
    <property type="match status" value="1"/>
</dbReference>
<gene>
    <name evidence="2" type="ORF">C2E21_3235</name>
</gene>
<evidence type="ECO:0000313" key="2">
    <source>
        <dbReference type="EMBL" id="PRW58505.1"/>
    </source>
</evidence>
<protein>
    <submittedName>
        <fullName evidence="2">N a</fullName>
    </submittedName>
</protein>